<dbReference type="GO" id="GO:0003677">
    <property type="term" value="F:DNA binding"/>
    <property type="evidence" value="ECO:0007669"/>
    <property type="project" value="UniProtKB-KW"/>
</dbReference>
<feature type="transmembrane region" description="Helical" evidence="5">
    <location>
        <begin position="61"/>
        <end position="80"/>
    </location>
</feature>
<dbReference type="CDD" id="cd06170">
    <property type="entry name" value="LuxR_C_like"/>
    <property type="match status" value="1"/>
</dbReference>
<dbReference type="Proteomes" id="UP000278327">
    <property type="component" value="Unassembled WGS sequence"/>
</dbReference>
<evidence type="ECO:0000256" key="2">
    <source>
        <dbReference type="ARBA" id="ARBA00023125"/>
    </source>
</evidence>
<evidence type="ECO:0000259" key="6">
    <source>
        <dbReference type="PROSITE" id="PS50043"/>
    </source>
</evidence>
<feature type="transmembrane region" description="Helical" evidence="5">
    <location>
        <begin position="327"/>
        <end position="351"/>
    </location>
</feature>
<dbReference type="InterPro" id="IPR000792">
    <property type="entry name" value="Tscrpt_reg_LuxR_C"/>
</dbReference>
<keyword evidence="5" id="KW-0812">Transmembrane</keyword>
<accession>A0A3N0ATD8</accession>
<dbReference type="AlphaFoldDB" id="A0A3N0ATD8"/>
<feature type="transmembrane region" description="Helical" evidence="5">
    <location>
        <begin position="23"/>
        <end position="41"/>
    </location>
</feature>
<dbReference type="Gene3D" id="1.10.10.10">
    <property type="entry name" value="Winged helix-like DNA-binding domain superfamily/Winged helix DNA-binding domain"/>
    <property type="match status" value="1"/>
</dbReference>
<gene>
    <name evidence="7" type="ORF">DMP10_05920</name>
</gene>
<feature type="transmembrane region" description="Helical" evidence="5">
    <location>
        <begin position="186"/>
        <end position="213"/>
    </location>
</feature>
<dbReference type="PROSITE" id="PS50043">
    <property type="entry name" value="HTH_LUXR_2"/>
    <property type="match status" value="1"/>
</dbReference>
<dbReference type="Pfam" id="PF00196">
    <property type="entry name" value="GerE"/>
    <property type="match status" value="1"/>
</dbReference>
<feature type="transmembrane region" description="Helical" evidence="5">
    <location>
        <begin position="96"/>
        <end position="114"/>
    </location>
</feature>
<dbReference type="PANTHER" id="PTHR44688:SF16">
    <property type="entry name" value="DNA-BINDING TRANSCRIPTIONAL ACTIVATOR DEVR_DOSR"/>
    <property type="match status" value="1"/>
</dbReference>
<comment type="caution">
    <text evidence="7">The sequence shown here is derived from an EMBL/GenBank/DDBJ whole genome shotgun (WGS) entry which is preliminary data.</text>
</comment>
<protein>
    <recommendedName>
        <fullName evidence="6">HTH luxR-type domain-containing protein</fullName>
    </recommendedName>
</protein>
<feature type="transmembrane region" description="Helical" evidence="5">
    <location>
        <begin position="395"/>
        <end position="412"/>
    </location>
</feature>
<feature type="transmembrane region" description="Helical" evidence="5">
    <location>
        <begin position="304"/>
        <end position="321"/>
    </location>
</feature>
<dbReference type="RefSeq" id="WP_117284048.1">
    <property type="nucleotide sequence ID" value="NZ_JAMTCE010000007.1"/>
</dbReference>
<keyword evidence="2" id="KW-0238">DNA-binding</keyword>
<evidence type="ECO:0000256" key="5">
    <source>
        <dbReference type="SAM" id="Phobius"/>
    </source>
</evidence>
<keyword evidence="1" id="KW-0805">Transcription regulation</keyword>
<feature type="transmembrane region" description="Helical" evidence="5">
    <location>
        <begin position="234"/>
        <end position="259"/>
    </location>
</feature>
<dbReference type="GO" id="GO:0006355">
    <property type="term" value="P:regulation of DNA-templated transcription"/>
    <property type="evidence" value="ECO:0007669"/>
    <property type="project" value="InterPro"/>
</dbReference>
<reference evidence="7 8" key="1">
    <citation type="journal article" date="2019" name="Microbiol. Resour. Announc.">
        <title>Draft Genome Sequences of Type Strains of Gordonibacter faecihominis, Paraeggerthella hongkongensis, Parvibacter caecicola,Slackia equolifaciens, Slackia faecicanis, and Slackia isoflavoniconvertens.</title>
        <authorList>
            <person name="Danylec N."/>
            <person name="Stoll D.A."/>
            <person name="Dotsch A."/>
            <person name="Huch M."/>
        </authorList>
    </citation>
    <scope>NUCLEOTIDE SEQUENCE [LARGE SCALE GENOMIC DNA]</scope>
    <source>
        <strain evidence="7 8">DSM 18785</strain>
    </source>
</reference>
<dbReference type="InterPro" id="IPR016032">
    <property type="entry name" value="Sig_transdc_resp-reg_C-effctor"/>
</dbReference>
<feature type="region of interest" description="Disordered" evidence="4">
    <location>
        <begin position="1"/>
        <end position="20"/>
    </location>
</feature>
<evidence type="ECO:0000313" key="8">
    <source>
        <dbReference type="Proteomes" id="UP000278327"/>
    </source>
</evidence>
<name>A0A3N0ATD8_9ACTN</name>
<feature type="domain" description="HTH luxR-type" evidence="6">
    <location>
        <begin position="446"/>
        <end position="510"/>
    </location>
</feature>
<dbReference type="SUPFAM" id="SSF46894">
    <property type="entry name" value="C-terminal effector domain of the bipartite response regulators"/>
    <property type="match status" value="1"/>
</dbReference>
<dbReference type="SMART" id="SM00421">
    <property type="entry name" value="HTH_LUXR"/>
    <property type="match status" value="1"/>
</dbReference>
<evidence type="ECO:0000256" key="3">
    <source>
        <dbReference type="ARBA" id="ARBA00023163"/>
    </source>
</evidence>
<evidence type="ECO:0000313" key="7">
    <source>
        <dbReference type="EMBL" id="RNL38152.1"/>
    </source>
</evidence>
<sequence>MEALLGKAEERKSGKSSASRPKGYWAAFGACVLLVSSAQLLHESASWSLDYGTVLGTFINLRAQSCNAHAVGLILGYALAQMRPDRLRAIALNDRFWVFFFALQTANVMAFYWSVGTSNVMTMIIVQVAGAASGAFFFALSCQATAGVGARVFLATVVALVALTTLTVQGLFSILEAGAPALASEILHMALVAGSAACFVRAMGAGACLRVQFEREPYAPMGAPRRRGESQGRYRGAPSFALFLIIGAYGAVFGFLHVVPLALSLDVSSRVTAFLFGAVAALGLFSATLRQSDGTDVVRLWNRFYQYVFPIVTVAALLGSLTMDTEFLPLLILQACALYYFDVLLAVASYTIARVIKASPTQVFARAFLVKSAGFFLGCLVGFGVHESVVLDETAFSVIGAAIFVILSLVTFHTNSEKFAKTVWGLLPHEDAHGKLASRRAECCRRLARSSGLTDREAEILEYLVAGKRPKEISEMLVVSITTVRSHVRAIYAKTGVHSHGELMHLLDEK</sequence>
<feature type="transmembrane region" description="Helical" evidence="5">
    <location>
        <begin position="152"/>
        <end position="174"/>
    </location>
</feature>
<evidence type="ECO:0000256" key="4">
    <source>
        <dbReference type="SAM" id="MobiDB-lite"/>
    </source>
</evidence>
<keyword evidence="5" id="KW-0472">Membrane</keyword>
<feature type="transmembrane region" description="Helical" evidence="5">
    <location>
        <begin position="120"/>
        <end position="140"/>
    </location>
</feature>
<keyword evidence="8" id="KW-1185">Reference proteome</keyword>
<keyword evidence="5" id="KW-1133">Transmembrane helix</keyword>
<proteinExistence type="predicted"/>
<dbReference type="PANTHER" id="PTHR44688">
    <property type="entry name" value="DNA-BINDING TRANSCRIPTIONAL ACTIVATOR DEVR_DOSR"/>
    <property type="match status" value="1"/>
</dbReference>
<organism evidence="7 8">
    <name type="scientific">Adlercreutzia equolifaciens subsp. celatus DSM 18785</name>
    <dbReference type="NCBI Taxonomy" id="1121021"/>
    <lineage>
        <taxon>Bacteria</taxon>
        <taxon>Bacillati</taxon>
        <taxon>Actinomycetota</taxon>
        <taxon>Coriobacteriia</taxon>
        <taxon>Eggerthellales</taxon>
        <taxon>Eggerthellaceae</taxon>
        <taxon>Adlercreutzia</taxon>
    </lineage>
</organism>
<feature type="transmembrane region" description="Helical" evidence="5">
    <location>
        <begin position="271"/>
        <end position="292"/>
    </location>
</feature>
<evidence type="ECO:0000256" key="1">
    <source>
        <dbReference type="ARBA" id="ARBA00023015"/>
    </source>
</evidence>
<dbReference type="PRINTS" id="PR00038">
    <property type="entry name" value="HTHLUXR"/>
</dbReference>
<feature type="transmembrane region" description="Helical" evidence="5">
    <location>
        <begin position="363"/>
        <end position="383"/>
    </location>
</feature>
<dbReference type="InterPro" id="IPR036388">
    <property type="entry name" value="WH-like_DNA-bd_sf"/>
</dbReference>
<dbReference type="EMBL" id="QICA01000008">
    <property type="protein sequence ID" value="RNL38152.1"/>
    <property type="molecule type" value="Genomic_DNA"/>
</dbReference>
<keyword evidence="3" id="KW-0804">Transcription</keyword>